<dbReference type="KEGG" id="adin:H7849_16505"/>
<sequence>MPAKTADAALPLTDSLIRALDINCRITRYLVANLDAKAWHATTPDGKGRNVAAIVAHIHNVRRMWLKAAGSKEIPEELRKGILTANEALAALDASAAALHTLVAESLASSVRIKGFKPDTAAFVGYIIAHDSHHRGQIGMLARQTGFPLPKQVDFGMWEWGVR</sequence>
<keyword evidence="2 3" id="KW-0479">Metal-binding</keyword>
<accession>A0A7G8BDV2</accession>
<protein>
    <submittedName>
        <fullName evidence="4">DinB family protein</fullName>
    </submittedName>
</protein>
<reference evidence="4 5" key="1">
    <citation type="submission" date="2020-08" db="EMBL/GenBank/DDBJ databases">
        <title>Edaphobacter telluris sp. nov. and Acidobacterium dinghuensis sp. nov., two acidobacteria isolated from forest soil.</title>
        <authorList>
            <person name="Fu J."/>
            <person name="Qiu L."/>
        </authorList>
    </citation>
    <scope>NUCLEOTIDE SEQUENCE [LARGE SCALE GENOMIC DNA]</scope>
    <source>
        <strain evidence="4">4Y35</strain>
    </source>
</reference>
<feature type="binding site" evidence="3">
    <location>
        <position position="57"/>
    </location>
    <ligand>
        <name>a divalent metal cation</name>
        <dbReference type="ChEBI" id="CHEBI:60240"/>
    </ligand>
</feature>
<dbReference type="RefSeq" id="WP_186740785.1">
    <property type="nucleotide sequence ID" value="NZ_CP060394.1"/>
</dbReference>
<organism evidence="4 5">
    <name type="scientific">Alloacidobacterium dinghuense</name>
    <dbReference type="NCBI Taxonomy" id="2763107"/>
    <lineage>
        <taxon>Bacteria</taxon>
        <taxon>Pseudomonadati</taxon>
        <taxon>Acidobacteriota</taxon>
        <taxon>Terriglobia</taxon>
        <taxon>Terriglobales</taxon>
        <taxon>Acidobacteriaceae</taxon>
        <taxon>Alloacidobacterium</taxon>
    </lineage>
</organism>
<proteinExistence type="inferred from homology"/>
<gene>
    <name evidence="4" type="ORF">H7849_16505</name>
</gene>
<feature type="binding site" evidence="3">
    <location>
        <position position="134"/>
    </location>
    <ligand>
        <name>a divalent metal cation</name>
        <dbReference type="ChEBI" id="CHEBI:60240"/>
    </ligand>
</feature>
<feature type="binding site" evidence="3">
    <location>
        <position position="130"/>
    </location>
    <ligand>
        <name>a divalent metal cation</name>
        <dbReference type="ChEBI" id="CHEBI:60240"/>
    </ligand>
</feature>
<evidence type="ECO:0000313" key="4">
    <source>
        <dbReference type="EMBL" id="QNI30722.1"/>
    </source>
</evidence>
<keyword evidence="5" id="KW-1185">Reference proteome</keyword>
<dbReference type="InterPro" id="IPR034660">
    <property type="entry name" value="DinB/YfiT-like"/>
</dbReference>
<evidence type="ECO:0000256" key="3">
    <source>
        <dbReference type="PIRSR" id="PIRSR607837-1"/>
    </source>
</evidence>
<dbReference type="Proteomes" id="UP000515312">
    <property type="component" value="Chromosome"/>
</dbReference>
<dbReference type="Gene3D" id="1.20.120.450">
    <property type="entry name" value="dinb family like domain"/>
    <property type="match status" value="1"/>
</dbReference>
<dbReference type="EMBL" id="CP060394">
    <property type="protein sequence ID" value="QNI30722.1"/>
    <property type="molecule type" value="Genomic_DNA"/>
</dbReference>
<dbReference type="Pfam" id="PF05163">
    <property type="entry name" value="DinB"/>
    <property type="match status" value="1"/>
</dbReference>
<evidence type="ECO:0000256" key="1">
    <source>
        <dbReference type="ARBA" id="ARBA00008635"/>
    </source>
</evidence>
<dbReference type="GO" id="GO:0046872">
    <property type="term" value="F:metal ion binding"/>
    <property type="evidence" value="ECO:0007669"/>
    <property type="project" value="UniProtKB-KW"/>
</dbReference>
<comment type="similarity">
    <text evidence="1">Belongs to the DinB family.</text>
</comment>
<name>A0A7G8BDV2_9BACT</name>
<dbReference type="SUPFAM" id="SSF109854">
    <property type="entry name" value="DinB/YfiT-like putative metalloenzymes"/>
    <property type="match status" value="1"/>
</dbReference>
<dbReference type="InterPro" id="IPR007837">
    <property type="entry name" value="DinB"/>
</dbReference>
<dbReference type="AlphaFoldDB" id="A0A7G8BDV2"/>
<evidence type="ECO:0000313" key="5">
    <source>
        <dbReference type="Proteomes" id="UP000515312"/>
    </source>
</evidence>
<evidence type="ECO:0000256" key="2">
    <source>
        <dbReference type="ARBA" id="ARBA00022723"/>
    </source>
</evidence>